<feature type="transmembrane region" description="Helical" evidence="2">
    <location>
        <begin position="460"/>
        <end position="478"/>
    </location>
</feature>
<dbReference type="Gene3D" id="3.30.2090.10">
    <property type="entry name" value="Multidrug efflux transporter AcrB TolC docking domain, DN and DC subdomains"/>
    <property type="match status" value="2"/>
</dbReference>
<dbReference type="EMBL" id="CP011125">
    <property type="protein sequence ID" value="AKF04663.1"/>
    <property type="molecule type" value="Genomic_DNA"/>
</dbReference>
<feature type="region of interest" description="Disordered" evidence="1">
    <location>
        <begin position="1035"/>
        <end position="1059"/>
    </location>
</feature>
<sequence>MTLSDVAIKRPVFTSMISLGIIVLGVLGYSRLGVNLFPDVEFPAVTVTTVYPGASPAEMETQVTEKIEDAIVSLPGIDRIQSWSRDSVSNVVIFFELDVDPVEAATQVRERVAQIRAQLPREVEDPTVVRLDISAAPIMTYTLSGDADLNRLRDFAEDDIRPYLEQVDGVASVSVNGGRERQINVELDVDRLIALGMTPLSVVEQIQRENLSVPAGGFDEGDRRIAVRTLGELVSIDELRQLPVGTGADGSLVRLGDIGTVEDGFADQTTIVRSNGRPAVVFAIMKASGSNTVEISEGVRARLAELPMPAGVNATLVMDQAEFVLENAHEVQIALWFGGAMAILIILVFLMDLRSTFISALALPTSVLGAFFFMYLMGFTLNMMTLLGLSLAIGLLIDDSIVVRENIMKHLERGEDPEVAASKGTREITLAVLATTATLCAVFVPVAFTGGMVGQFFREFGLTIAAATVLSAWVAFTLDPMLSARLAKKIEGGAHAGHDDGAFGFIKRPLRGFYETLDSLYASLLVWLLGKKWRMAVVLFLAFACFVGSQMLVPLMGSEFTSAEDRGQFNVDIELPAGTRLEESARLSALAENELGQDPLFTNIYVRAGVNGAPNMVTWTVICPPKNERDVTQVELEHRTRDAILRHIPEAEIAISPPGIVEGGRDYGMELHVVGDDFASIAETANFFYDTLRGIPGTRDVDRQYSPGSPQLEVHVDRDRASQLHIPLALIARTARASIEGEVAGQYRDGDDEVDIRVRLRPEDRAHAGLIANLRIVSPGGFVPLSDLATVGRGEGPAEIQRSNRRRTIVVTASAEGRPIGDVLAEFEQRIADHPMPAGVSWELEGQAKMMNESNSNMAIALLLGIVFIYLVLASQFESLMHPVTIMMALPLAFVGAFVALFLSHSSMSMGATIGFILLMGLVTKNGILLIDHAVTKVREEGWSPHAAILDAGPSRMRPILMTSAAMVLGMLPTALNDGPGSEFRAPMAIGIIGGVISSTLLTLLVVPVFYLMMEGLRERTADFWVRWVLGRPRAPGGARKAVSIAREPEQPIADAAEE</sequence>
<dbReference type="GO" id="GO:0005886">
    <property type="term" value="C:plasma membrane"/>
    <property type="evidence" value="ECO:0007669"/>
    <property type="project" value="TreeGrafter"/>
</dbReference>
<dbReference type="PANTHER" id="PTHR32063:SF0">
    <property type="entry name" value="SWARMING MOTILITY PROTEIN SWRC"/>
    <property type="match status" value="1"/>
</dbReference>
<feature type="transmembrane region" description="Helical" evidence="2">
    <location>
        <begin position="333"/>
        <end position="350"/>
    </location>
</feature>
<evidence type="ECO:0000256" key="2">
    <source>
        <dbReference type="SAM" id="Phobius"/>
    </source>
</evidence>
<dbReference type="RefSeq" id="WP_053231979.1">
    <property type="nucleotide sequence ID" value="NZ_CP011125.1"/>
</dbReference>
<dbReference type="InterPro" id="IPR027463">
    <property type="entry name" value="AcrB_DN_DC_subdom"/>
</dbReference>
<dbReference type="Gene3D" id="3.30.70.1440">
    <property type="entry name" value="Multidrug efflux transporter AcrB pore domain"/>
    <property type="match status" value="1"/>
</dbReference>
<feature type="transmembrane region" description="Helical" evidence="2">
    <location>
        <begin position="988"/>
        <end position="1012"/>
    </location>
</feature>
<dbReference type="STRING" id="927083.DB32_001812"/>
<gene>
    <name evidence="3" type="ORF">DB32_001812</name>
</gene>
<dbReference type="Gene3D" id="3.30.70.1430">
    <property type="entry name" value="Multidrug efflux transporter AcrB pore domain"/>
    <property type="match status" value="2"/>
</dbReference>
<dbReference type="SUPFAM" id="SSF82714">
    <property type="entry name" value="Multidrug efflux transporter AcrB TolC docking domain, DN and DC subdomains"/>
    <property type="match status" value="2"/>
</dbReference>
<feature type="transmembrane region" description="Helical" evidence="2">
    <location>
        <begin position="883"/>
        <end position="903"/>
    </location>
</feature>
<organism evidence="3 4">
    <name type="scientific">Sandaracinus amylolyticus</name>
    <dbReference type="NCBI Taxonomy" id="927083"/>
    <lineage>
        <taxon>Bacteria</taxon>
        <taxon>Pseudomonadati</taxon>
        <taxon>Myxococcota</taxon>
        <taxon>Polyangia</taxon>
        <taxon>Polyangiales</taxon>
        <taxon>Sandaracinaceae</taxon>
        <taxon>Sandaracinus</taxon>
    </lineage>
</organism>
<keyword evidence="2" id="KW-0472">Membrane</keyword>
<dbReference type="Gene3D" id="3.30.70.1320">
    <property type="entry name" value="Multidrug efflux transporter AcrB pore domain like"/>
    <property type="match status" value="1"/>
</dbReference>
<feature type="transmembrane region" description="Helical" evidence="2">
    <location>
        <begin position="357"/>
        <end position="377"/>
    </location>
</feature>
<feature type="transmembrane region" description="Helical" evidence="2">
    <location>
        <begin position="536"/>
        <end position="556"/>
    </location>
</feature>
<accession>A0A0F6YGG5</accession>
<proteinExistence type="predicted"/>
<dbReference type="SUPFAM" id="SSF82693">
    <property type="entry name" value="Multidrug efflux transporter AcrB pore domain, PN1, PN2, PC1 and PC2 subdomains"/>
    <property type="match status" value="3"/>
</dbReference>
<evidence type="ECO:0000256" key="1">
    <source>
        <dbReference type="SAM" id="MobiDB-lite"/>
    </source>
</evidence>
<feature type="transmembrane region" description="Helical" evidence="2">
    <location>
        <begin position="12"/>
        <end position="30"/>
    </location>
</feature>
<keyword evidence="2" id="KW-0812">Transmembrane</keyword>
<dbReference type="KEGG" id="samy:DB32_001812"/>
<dbReference type="Proteomes" id="UP000034883">
    <property type="component" value="Chromosome"/>
</dbReference>
<dbReference type="GO" id="GO:0042910">
    <property type="term" value="F:xenobiotic transmembrane transporter activity"/>
    <property type="evidence" value="ECO:0007669"/>
    <property type="project" value="TreeGrafter"/>
</dbReference>
<feature type="transmembrane region" description="Helical" evidence="2">
    <location>
        <begin position="959"/>
        <end position="976"/>
    </location>
</feature>
<dbReference type="Pfam" id="PF00873">
    <property type="entry name" value="ACR_tran"/>
    <property type="match status" value="1"/>
</dbReference>
<dbReference type="InterPro" id="IPR001036">
    <property type="entry name" value="Acrflvin-R"/>
</dbReference>
<keyword evidence="4" id="KW-1185">Reference proteome</keyword>
<protein>
    <submittedName>
        <fullName evidence="3">RND multidrug efflux transporter</fullName>
    </submittedName>
</protein>
<evidence type="ECO:0000313" key="3">
    <source>
        <dbReference type="EMBL" id="AKF04663.1"/>
    </source>
</evidence>
<feature type="transmembrane region" description="Helical" evidence="2">
    <location>
        <begin position="859"/>
        <end position="877"/>
    </location>
</feature>
<name>A0A0F6YGG5_9BACT</name>
<dbReference type="SUPFAM" id="SSF82866">
    <property type="entry name" value="Multidrug efflux transporter AcrB transmembrane domain"/>
    <property type="match status" value="2"/>
</dbReference>
<dbReference type="OrthoDB" id="9807612at2"/>
<feature type="transmembrane region" description="Helical" evidence="2">
    <location>
        <begin position="383"/>
        <end position="403"/>
    </location>
</feature>
<feature type="transmembrane region" description="Helical" evidence="2">
    <location>
        <begin position="428"/>
        <end position="448"/>
    </location>
</feature>
<keyword evidence="2" id="KW-1133">Transmembrane helix</keyword>
<dbReference type="PANTHER" id="PTHR32063">
    <property type="match status" value="1"/>
</dbReference>
<dbReference type="AlphaFoldDB" id="A0A0F6YGG5"/>
<reference evidence="3 4" key="1">
    <citation type="submission" date="2015-03" db="EMBL/GenBank/DDBJ databases">
        <title>Genome assembly of Sandaracinus amylolyticus DSM 53668.</title>
        <authorList>
            <person name="Sharma G."/>
            <person name="Subramanian S."/>
        </authorList>
    </citation>
    <scope>NUCLEOTIDE SEQUENCE [LARGE SCALE GENOMIC DNA]</scope>
    <source>
        <strain evidence="3 4">DSM 53668</strain>
    </source>
</reference>
<dbReference type="Gene3D" id="1.20.1640.10">
    <property type="entry name" value="Multidrug efflux transporter AcrB transmembrane domain"/>
    <property type="match status" value="2"/>
</dbReference>
<evidence type="ECO:0000313" key="4">
    <source>
        <dbReference type="Proteomes" id="UP000034883"/>
    </source>
</evidence>
<dbReference type="PRINTS" id="PR00702">
    <property type="entry name" value="ACRIFLAVINRP"/>
</dbReference>